<proteinExistence type="predicted"/>
<protein>
    <submittedName>
        <fullName evidence="1">Uncharacterized protein</fullName>
    </submittedName>
</protein>
<dbReference type="EMBL" id="CAAALY010062708">
    <property type="protein sequence ID" value="VEL23582.1"/>
    <property type="molecule type" value="Genomic_DNA"/>
</dbReference>
<sequence>MIVQRSGGKEEACKFAPAYTTTKRKGNRDGQMVTAAITGPEKEADKEEEGDEESCMAW</sequence>
<dbReference type="Proteomes" id="UP000784294">
    <property type="component" value="Unassembled WGS sequence"/>
</dbReference>
<name>A0A448WYW2_9PLAT</name>
<reference evidence="1" key="1">
    <citation type="submission" date="2018-11" db="EMBL/GenBank/DDBJ databases">
        <authorList>
            <consortium name="Pathogen Informatics"/>
        </authorList>
    </citation>
    <scope>NUCLEOTIDE SEQUENCE</scope>
</reference>
<comment type="caution">
    <text evidence="1">The sequence shown here is derived from an EMBL/GenBank/DDBJ whole genome shotgun (WGS) entry which is preliminary data.</text>
</comment>
<keyword evidence="2" id="KW-1185">Reference proteome</keyword>
<evidence type="ECO:0000313" key="2">
    <source>
        <dbReference type="Proteomes" id="UP000784294"/>
    </source>
</evidence>
<organism evidence="1 2">
    <name type="scientific">Protopolystoma xenopodis</name>
    <dbReference type="NCBI Taxonomy" id="117903"/>
    <lineage>
        <taxon>Eukaryota</taxon>
        <taxon>Metazoa</taxon>
        <taxon>Spiralia</taxon>
        <taxon>Lophotrochozoa</taxon>
        <taxon>Platyhelminthes</taxon>
        <taxon>Monogenea</taxon>
        <taxon>Polyopisthocotylea</taxon>
        <taxon>Polystomatidea</taxon>
        <taxon>Polystomatidae</taxon>
        <taxon>Protopolystoma</taxon>
    </lineage>
</organism>
<gene>
    <name evidence="1" type="ORF">PXEA_LOCUS17022</name>
</gene>
<dbReference type="AlphaFoldDB" id="A0A448WYW2"/>
<evidence type="ECO:0000313" key="1">
    <source>
        <dbReference type="EMBL" id="VEL23582.1"/>
    </source>
</evidence>
<accession>A0A448WYW2</accession>